<evidence type="ECO:0000313" key="1">
    <source>
        <dbReference type="EMBL" id="CCA73076.1"/>
    </source>
</evidence>
<protein>
    <submittedName>
        <fullName evidence="1">Uncharacterized protein</fullName>
    </submittedName>
</protein>
<gene>
    <name evidence="1" type="ORF">PIIN_07031</name>
</gene>
<dbReference type="HOGENOM" id="CLU_1595188_0_0_1"/>
<keyword evidence="2" id="KW-1185">Reference proteome</keyword>
<dbReference type="AlphaFoldDB" id="G4TP29"/>
<proteinExistence type="predicted"/>
<dbReference type="Proteomes" id="UP000007148">
    <property type="component" value="Unassembled WGS sequence"/>
</dbReference>
<accession>G4TP29</accession>
<dbReference type="InParanoid" id="G4TP29"/>
<dbReference type="EMBL" id="CAFZ01000200">
    <property type="protein sequence ID" value="CCA73076.1"/>
    <property type="molecule type" value="Genomic_DNA"/>
</dbReference>
<organism evidence="1 2">
    <name type="scientific">Serendipita indica (strain DSM 11827)</name>
    <name type="common">Root endophyte fungus</name>
    <name type="synonym">Piriformospora indica</name>
    <dbReference type="NCBI Taxonomy" id="1109443"/>
    <lineage>
        <taxon>Eukaryota</taxon>
        <taxon>Fungi</taxon>
        <taxon>Dikarya</taxon>
        <taxon>Basidiomycota</taxon>
        <taxon>Agaricomycotina</taxon>
        <taxon>Agaricomycetes</taxon>
        <taxon>Sebacinales</taxon>
        <taxon>Serendipitaceae</taxon>
        <taxon>Serendipita</taxon>
    </lineage>
</organism>
<comment type="caution">
    <text evidence="1">The sequence shown here is derived from an EMBL/GenBank/DDBJ whole genome shotgun (WGS) entry which is preliminary data.</text>
</comment>
<sequence length="167" mass="19164">MASNLPDMLVDECLEEIVNEYETEYWRKYLEMTWDQLIEELDDILHESDESFGSIPSTPFMQSLLPSEDEMEIQHDHSSITRTDAASSTYLKIYSSSVEGESDCSSLLSESLIHLLARLEDIEDISEDDSEYLSLRSLEVDDQWASEKAVQQYTSQGRPGSFLLLDF</sequence>
<reference evidence="1 2" key="1">
    <citation type="journal article" date="2011" name="PLoS Pathog.">
        <title>Endophytic Life Strategies Decoded by Genome and Transcriptome Analyses of the Mutualistic Root Symbiont Piriformospora indica.</title>
        <authorList>
            <person name="Zuccaro A."/>
            <person name="Lahrmann U."/>
            <person name="Guldener U."/>
            <person name="Langen G."/>
            <person name="Pfiffi S."/>
            <person name="Biedenkopf D."/>
            <person name="Wong P."/>
            <person name="Samans B."/>
            <person name="Grimm C."/>
            <person name="Basiewicz M."/>
            <person name="Murat C."/>
            <person name="Martin F."/>
            <person name="Kogel K.H."/>
        </authorList>
    </citation>
    <scope>NUCLEOTIDE SEQUENCE [LARGE SCALE GENOMIC DNA]</scope>
    <source>
        <strain evidence="1 2">DSM 11827</strain>
    </source>
</reference>
<name>G4TP29_SERID</name>
<evidence type="ECO:0000313" key="2">
    <source>
        <dbReference type="Proteomes" id="UP000007148"/>
    </source>
</evidence>